<evidence type="ECO:0000313" key="1">
    <source>
        <dbReference type="EMBL" id="KAJ8685192.1"/>
    </source>
</evidence>
<protein>
    <submittedName>
        <fullName evidence="1">Uncharacterized protein</fullName>
    </submittedName>
</protein>
<organism evidence="1 2">
    <name type="scientific">Eretmocerus hayati</name>
    <dbReference type="NCBI Taxonomy" id="131215"/>
    <lineage>
        <taxon>Eukaryota</taxon>
        <taxon>Metazoa</taxon>
        <taxon>Ecdysozoa</taxon>
        <taxon>Arthropoda</taxon>
        <taxon>Hexapoda</taxon>
        <taxon>Insecta</taxon>
        <taxon>Pterygota</taxon>
        <taxon>Neoptera</taxon>
        <taxon>Endopterygota</taxon>
        <taxon>Hymenoptera</taxon>
        <taxon>Apocrita</taxon>
        <taxon>Proctotrupomorpha</taxon>
        <taxon>Chalcidoidea</taxon>
        <taxon>Aphelinidae</taxon>
        <taxon>Aphelininae</taxon>
        <taxon>Eretmocerus</taxon>
    </lineage>
</organism>
<comment type="caution">
    <text evidence="1">The sequence shown here is derived from an EMBL/GenBank/DDBJ whole genome shotgun (WGS) entry which is preliminary data.</text>
</comment>
<gene>
    <name evidence="1" type="ORF">QAD02_020985</name>
</gene>
<accession>A0ACC2PP64</accession>
<name>A0ACC2PP64_9HYME</name>
<reference evidence="1" key="1">
    <citation type="submission" date="2023-04" db="EMBL/GenBank/DDBJ databases">
        <title>A chromosome-level genome assembly of the parasitoid wasp Eretmocerus hayati.</title>
        <authorList>
            <person name="Zhong Y."/>
            <person name="Liu S."/>
            <person name="Liu Y."/>
        </authorList>
    </citation>
    <scope>NUCLEOTIDE SEQUENCE</scope>
    <source>
        <strain evidence="1">ZJU_SS_LIU_2023</strain>
    </source>
</reference>
<dbReference type="EMBL" id="CM056741">
    <property type="protein sequence ID" value="KAJ8685192.1"/>
    <property type="molecule type" value="Genomic_DNA"/>
</dbReference>
<keyword evidence="2" id="KW-1185">Reference proteome</keyword>
<dbReference type="Proteomes" id="UP001239111">
    <property type="component" value="Chromosome 1"/>
</dbReference>
<evidence type="ECO:0000313" key="2">
    <source>
        <dbReference type="Proteomes" id="UP001239111"/>
    </source>
</evidence>
<sequence length="186" mass="22061">MGPNYIFVDLQGFLIGVGTTFIPKEMALSNMEMKDVNEEYEMLHYLVRTPFPARNLAKIERESVDLSVDYGHKISWENGSIPFENKIDSLKQELENASSIFRMNIVYVNTHEKKLYLESLLPKIFKEDRNFWGKKIYDDYNSSNTLEYPCGDYPYTFCKFHNNLKFRCARHNIEYVYGLVKNYMRK</sequence>
<proteinExistence type="predicted"/>